<evidence type="ECO:0000256" key="7">
    <source>
        <dbReference type="SAM" id="Phobius"/>
    </source>
</evidence>
<keyword evidence="5 7" id="KW-0472">Membrane</keyword>
<feature type="transmembrane region" description="Helical" evidence="7">
    <location>
        <begin position="379"/>
        <end position="399"/>
    </location>
</feature>
<dbReference type="PANTHER" id="PTHR30572:SF4">
    <property type="entry name" value="ABC TRANSPORTER PERMEASE YTRF"/>
    <property type="match status" value="1"/>
</dbReference>
<dbReference type="Proteomes" id="UP001370348">
    <property type="component" value="Chromosome"/>
</dbReference>
<evidence type="ECO:0000256" key="1">
    <source>
        <dbReference type="ARBA" id="ARBA00004651"/>
    </source>
</evidence>
<dbReference type="Pfam" id="PF02687">
    <property type="entry name" value="FtsX"/>
    <property type="match status" value="1"/>
</dbReference>
<dbReference type="InterPro" id="IPR003838">
    <property type="entry name" value="ABC3_permease_C"/>
</dbReference>
<gene>
    <name evidence="10" type="ORF">LZC94_38460</name>
</gene>
<evidence type="ECO:0000259" key="8">
    <source>
        <dbReference type="Pfam" id="PF02687"/>
    </source>
</evidence>
<reference evidence="10 11" key="1">
    <citation type="submission" date="2021-12" db="EMBL/GenBank/DDBJ databases">
        <title>Discovery of the Pendulisporaceae a myxobacterial family with distinct sporulation behavior and unique specialized metabolism.</title>
        <authorList>
            <person name="Garcia R."/>
            <person name="Popoff A."/>
            <person name="Bader C.D."/>
            <person name="Loehr J."/>
            <person name="Walesch S."/>
            <person name="Walt C."/>
            <person name="Boldt J."/>
            <person name="Bunk B."/>
            <person name="Haeckl F.J.F.P.J."/>
            <person name="Gunesch A.P."/>
            <person name="Birkelbach J."/>
            <person name="Nuebel U."/>
            <person name="Pietschmann T."/>
            <person name="Bach T."/>
            <person name="Mueller R."/>
        </authorList>
    </citation>
    <scope>NUCLEOTIDE SEQUENCE [LARGE SCALE GENOMIC DNA]</scope>
    <source>
        <strain evidence="10 11">MSr11954</strain>
    </source>
</reference>
<keyword evidence="11" id="KW-1185">Reference proteome</keyword>
<evidence type="ECO:0000256" key="3">
    <source>
        <dbReference type="ARBA" id="ARBA00022692"/>
    </source>
</evidence>
<evidence type="ECO:0000256" key="4">
    <source>
        <dbReference type="ARBA" id="ARBA00022989"/>
    </source>
</evidence>
<dbReference type="RefSeq" id="WP_394823320.1">
    <property type="nucleotide sequence ID" value="NZ_CP089984.1"/>
</dbReference>
<evidence type="ECO:0000259" key="9">
    <source>
        <dbReference type="Pfam" id="PF12704"/>
    </source>
</evidence>
<dbReference type="InterPro" id="IPR050250">
    <property type="entry name" value="Macrolide_Exporter_MacB"/>
</dbReference>
<feature type="domain" description="MacB-like periplasmic core" evidence="9">
    <location>
        <begin position="33"/>
        <end position="255"/>
    </location>
</feature>
<feature type="transmembrane region" description="Helical" evidence="7">
    <location>
        <begin position="286"/>
        <end position="317"/>
    </location>
</feature>
<evidence type="ECO:0000256" key="6">
    <source>
        <dbReference type="ARBA" id="ARBA00038076"/>
    </source>
</evidence>
<keyword evidence="2" id="KW-1003">Cell membrane</keyword>
<accession>A0ABZ2LXG0</accession>
<feature type="transmembrane region" description="Helical" evidence="7">
    <location>
        <begin position="32"/>
        <end position="54"/>
    </location>
</feature>
<comment type="subcellular location">
    <subcellularLocation>
        <location evidence="1">Cell membrane</location>
        <topology evidence="1">Multi-pass membrane protein</topology>
    </subcellularLocation>
</comment>
<feature type="transmembrane region" description="Helical" evidence="7">
    <location>
        <begin position="338"/>
        <end position="367"/>
    </location>
</feature>
<name>A0ABZ2LXG0_9BACT</name>
<dbReference type="InterPro" id="IPR025857">
    <property type="entry name" value="MacB_PCD"/>
</dbReference>
<feature type="domain" description="ABC3 transporter permease C-terminal" evidence="8">
    <location>
        <begin position="296"/>
        <end position="409"/>
    </location>
</feature>
<keyword evidence="3 7" id="KW-0812">Transmembrane</keyword>
<sequence>MKLLLPITRPLGRALVPIRLALRAIRRNAMRATLTVLGILIGVAAVVIVTSLGAGARDAVSRQLDTLGSNLIFLFPRSTSASGARSRTVTGRLTEEDARAIVRESTSVARVSPTIATRVQVFNGDSSYSTQVMGVTSEWFAVHRWTFAAGAMWSDGDALLKAKVCILGQTVKTRLFGSQDPVGQVIRIGNYPYRITGVLDGKGDLFGGDQDDIVVTPLGGVRSRFARMAPGTVHSMTLTATSAETTDRAVEQITSVLRQRHRLHEGAEPDFEMHTQKEIQEVQQTIFTVLTVLLVAAAAISLLVGGIGIMNIMLVSVTERTREIGIRMAIGAREGDILLQFLVEAVVLSFLGGVAGAAVGAVCVAGIGHALGWSMSVSGVSLAISLIVSAVIGIAFGFFPARRAAKLDPIDALRHE</sequence>
<protein>
    <submittedName>
        <fullName evidence="10">ABC transporter permease</fullName>
    </submittedName>
</protein>
<evidence type="ECO:0000256" key="2">
    <source>
        <dbReference type="ARBA" id="ARBA00022475"/>
    </source>
</evidence>
<evidence type="ECO:0000313" key="10">
    <source>
        <dbReference type="EMBL" id="WXB13707.1"/>
    </source>
</evidence>
<organism evidence="10 11">
    <name type="scientific">Pendulispora albinea</name>
    <dbReference type="NCBI Taxonomy" id="2741071"/>
    <lineage>
        <taxon>Bacteria</taxon>
        <taxon>Pseudomonadati</taxon>
        <taxon>Myxococcota</taxon>
        <taxon>Myxococcia</taxon>
        <taxon>Myxococcales</taxon>
        <taxon>Sorangiineae</taxon>
        <taxon>Pendulisporaceae</taxon>
        <taxon>Pendulispora</taxon>
    </lineage>
</organism>
<dbReference type="EMBL" id="CP089984">
    <property type="protein sequence ID" value="WXB13707.1"/>
    <property type="molecule type" value="Genomic_DNA"/>
</dbReference>
<keyword evidence="4 7" id="KW-1133">Transmembrane helix</keyword>
<evidence type="ECO:0000313" key="11">
    <source>
        <dbReference type="Proteomes" id="UP001370348"/>
    </source>
</evidence>
<dbReference type="Pfam" id="PF12704">
    <property type="entry name" value="MacB_PCD"/>
    <property type="match status" value="1"/>
</dbReference>
<evidence type="ECO:0000256" key="5">
    <source>
        <dbReference type="ARBA" id="ARBA00023136"/>
    </source>
</evidence>
<dbReference type="PANTHER" id="PTHR30572">
    <property type="entry name" value="MEMBRANE COMPONENT OF TRANSPORTER-RELATED"/>
    <property type="match status" value="1"/>
</dbReference>
<proteinExistence type="inferred from homology"/>
<comment type="similarity">
    <text evidence="6">Belongs to the ABC-4 integral membrane protein family.</text>
</comment>